<dbReference type="SUPFAM" id="SSF81301">
    <property type="entry name" value="Nucleotidyltransferase"/>
    <property type="match status" value="1"/>
</dbReference>
<gene>
    <name evidence="1" type="ORF">C1H66_13235</name>
</gene>
<organism evidence="1 2">
    <name type="scientific">Halomonas heilongjiangensis</name>
    <dbReference type="NCBI Taxonomy" id="1387883"/>
    <lineage>
        <taxon>Bacteria</taxon>
        <taxon>Pseudomonadati</taxon>
        <taxon>Pseudomonadota</taxon>
        <taxon>Gammaproteobacteria</taxon>
        <taxon>Oceanospirillales</taxon>
        <taxon>Halomonadaceae</taxon>
        <taxon>Halomonas</taxon>
    </lineage>
</organism>
<protein>
    <submittedName>
        <fullName evidence="1">GrpB family protein</fullName>
    </submittedName>
</protein>
<dbReference type="Pfam" id="PF04229">
    <property type="entry name" value="GrpB"/>
    <property type="match status" value="1"/>
</dbReference>
<dbReference type="RefSeq" id="WP_102628353.1">
    <property type="nucleotide sequence ID" value="NZ_PDOH01000001.1"/>
</dbReference>
<dbReference type="Proteomes" id="UP000235346">
    <property type="component" value="Unassembled WGS sequence"/>
</dbReference>
<dbReference type="PANTHER" id="PTHR34822:SF1">
    <property type="entry name" value="GRPB FAMILY PROTEIN"/>
    <property type="match status" value="1"/>
</dbReference>
<accession>A0A2N7TKW6</accession>
<proteinExistence type="predicted"/>
<evidence type="ECO:0000313" key="2">
    <source>
        <dbReference type="Proteomes" id="UP000235346"/>
    </source>
</evidence>
<sequence length="186" mass="21096">MNEAQSLQQAIDEPVRLVDYDPAWPTRFDAECGRLLRRFPAELLDVQHIGSTAIPGMPAKPIIDVMAGVASMAVADALFEPLLGFGYVTSVEFNATLSDRRWFMRHAHGQRTHHLHVVVYDGDLWRKRLAFRDTLRSDAALAVRYAALKRELASCHREDREAYTRAKGDFVRSIVEPGWDHGRAVR</sequence>
<dbReference type="EMBL" id="PNRE01000059">
    <property type="protein sequence ID" value="PMR68832.1"/>
    <property type="molecule type" value="Genomic_DNA"/>
</dbReference>
<name>A0A2N7TKW6_9GAMM</name>
<dbReference type="InterPro" id="IPR007344">
    <property type="entry name" value="GrpB/CoaE"/>
</dbReference>
<comment type="caution">
    <text evidence="1">The sequence shown here is derived from an EMBL/GenBank/DDBJ whole genome shotgun (WGS) entry which is preliminary data.</text>
</comment>
<keyword evidence="2" id="KW-1185">Reference proteome</keyword>
<reference evidence="1 2" key="1">
    <citation type="submission" date="2018-01" db="EMBL/GenBank/DDBJ databases">
        <title>Halomonas endophytica sp. nov., isolated from storage liquid in the stems of Populus euphratica.</title>
        <authorList>
            <person name="Chen C."/>
        </authorList>
    </citation>
    <scope>NUCLEOTIDE SEQUENCE [LARGE SCALE GENOMIC DNA]</scope>
    <source>
        <strain evidence="1 2">DSM 26881</strain>
    </source>
</reference>
<dbReference type="Gene3D" id="3.30.460.10">
    <property type="entry name" value="Beta Polymerase, domain 2"/>
    <property type="match status" value="1"/>
</dbReference>
<dbReference type="OrthoDB" id="9799092at2"/>
<dbReference type="InterPro" id="IPR043519">
    <property type="entry name" value="NT_sf"/>
</dbReference>
<dbReference type="PANTHER" id="PTHR34822">
    <property type="entry name" value="GRPB DOMAIN PROTEIN (AFU_ORTHOLOGUE AFUA_1G01530)"/>
    <property type="match status" value="1"/>
</dbReference>
<evidence type="ECO:0000313" key="1">
    <source>
        <dbReference type="EMBL" id="PMR68832.1"/>
    </source>
</evidence>
<dbReference type="AlphaFoldDB" id="A0A2N7TKW6"/>